<evidence type="ECO:0000259" key="1">
    <source>
        <dbReference type="PROSITE" id="PS51664"/>
    </source>
</evidence>
<dbReference type="Gene3D" id="3.30.1330.230">
    <property type="match status" value="1"/>
</dbReference>
<dbReference type="InterPro" id="IPR027624">
    <property type="entry name" value="TOMM_cyclo_SagD"/>
</dbReference>
<evidence type="ECO:0000313" key="2">
    <source>
        <dbReference type="EMBL" id="RXJ71204.1"/>
    </source>
</evidence>
<accession>A0A4Q0YMK5</accession>
<protein>
    <recommendedName>
        <fullName evidence="1">YcaO domain-containing protein</fullName>
    </recommendedName>
</protein>
<dbReference type="PROSITE" id="PS51664">
    <property type="entry name" value="YCAO"/>
    <property type="match status" value="1"/>
</dbReference>
<proteinExistence type="predicted"/>
<sequence length="562" mass="62451">MSSSISCIQAVIDGAKNLTPSAIQIVAALQQNNASLSDDATLTIVANEGYLLLLPHGKGQSGQSLERVNTLSRGLKVYPSHQLRWQMDIKLKVQLEHAVLQCLETGESGHRDTGVVFLYLNGHFEQRYFPAVLDALPSTQCFNVSDNPAHRLYNPKVNAITQCFGPQSLANLTVHFDQEGRMCSCFDGALNVVGIGRGNDRHQRLAGAVYEYLERRVSAELPDNIRWTSATTLAENAVTPYQLFGADTQRDSVLFPHYSDTTEMAWMPATDGVSGQQKWVPAAMVCYLNKHLENVSFNTNSNGCALGNSYQEASFYALLEIIERDALLLTWYTQSCPQRISLGSELPPSLQTLCHLIQMQGYRLHLFDITTELNIPVVLSVIEGETDDNMAVFVTAGAHTDPKVALENAVSEAYSLMGLCERNYHRARTSEVVTSNADQYLHYADPAQKTEFRFLLDASEQISLSDFVRRHHAADTPENAMAQLQGCLHRHGYSALLVEHTPDYLRDLGLHWVRAYVPGLINLTFGEHPVFVCRERVARAADASPWLNDRAVGYFPTLHPLG</sequence>
<dbReference type="RefSeq" id="WP_129123929.1">
    <property type="nucleotide sequence ID" value="NZ_PEIB01000039.1"/>
</dbReference>
<dbReference type="Pfam" id="PF02624">
    <property type="entry name" value="YcaO"/>
    <property type="match status" value="1"/>
</dbReference>
<reference evidence="2 3" key="1">
    <citation type="submission" date="2017-10" db="EMBL/GenBank/DDBJ databases">
        <title>Nyctiphanis sp. nov., isolated from the stomach of the euphausiid Nyctiphanes simplex (Hansen, 1911) in the Gulf of California.</title>
        <authorList>
            <person name="Gomez-Gil B."/>
            <person name="Aguilar-Mendez M."/>
            <person name="Lopez-Cortes A."/>
            <person name="Gomez-Gutierrez J."/>
            <person name="Roque A."/>
            <person name="Lang E."/>
            <person name="Gonzalez-Castillo A."/>
        </authorList>
    </citation>
    <scope>NUCLEOTIDE SEQUENCE [LARGE SCALE GENOMIC DNA]</scope>
    <source>
        <strain evidence="2 3">CAIM 600</strain>
    </source>
</reference>
<comment type="caution">
    <text evidence="2">The sequence shown here is derived from an EMBL/GenBank/DDBJ whole genome shotgun (WGS) entry which is preliminary data.</text>
</comment>
<feature type="domain" description="YcaO" evidence="1">
    <location>
        <begin position="196"/>
        <end position="562"/>
    </location>
</feature>
<dbReference type="Proteomes" id="UP000290287">
    <property type="component" value="Unassembled WGS sequence"/>
</dbReference>
<name>A0A4Q0YMK5_9GAMM</name>
<dbReference type="NCBIfam" id="TIGR03604">
    <property type="entry name" value="TOMM_cyclo_SagD"/>
    <property type="match status" value="1"/>
</dbReference>
<gene>
    <name evidence="2" type="ORF">CS022_21295</name>
</gene>
<dbReference type="OrthoDB" id="109999at2"/>
<dbReference type="AlphaFoldDB" id="A0A4Q0YMK5"/>
<keyword evidence="3" id="KW-1185">Reference proteome</keyword>
<dbReference type="EMBL" id="PEIB01000039">
    <property type="protein sequence ID" value="RXJ71204.1"/>
    <property type="molecule type" value="Genomic_DNA"/>
</dbReference>
<dbReference type="PANTHER" id="PTHR37809:SF1">
    <property type="entry name" value="RIBOSOMAL PROTEIN S12 METHYLTHIOTRANSFERASE ACCESSORY FACTOR YCAO"/>
    <property type="match status" value="1"/>
</dbReference>
<evidence type="ECO:0000313" key="3">
    <source>
        <dbReference type="Proteomes" id="UP000290287"/>
    </source>
</evidence>
<dbReference type="PANTHER" id="PTHR37809">
    <property type="entry name" value="RIBOSOMAL PROTEIN S12 METHYLTHIOTRANSFERASE ACCESSORY FACTOR YCAO"/>
    <property type="match status" value="1"/>
</dbReference>
<dbReference type="InterPro" id="IPR003776">
    <property type="entry name" value="YcaO-like_dom"/>
</dbReference>
<dbReference type="NCBIfam" id="TIGR00702">
    <property type="entry name" value="YcaO-type kinase domain"/>
    <property type="match status" value="1"/>
</dbReference>
<organism evidence="2 3">
    <name type="scientific">Veronia nyctiphanis</name>
    <dbReference type="NCBI Taxonomy" id="1278244"/>
    <lineage>
        <taxon>Bacteria</taxon>
        <taxon>Pseudomonadati</taxon>
        <taxon>Pseudomonadota</taxon>
        <taxon>Gammaproteobacteria</taxon>
        <taxon>Vibrionales</taxon>
        <taxon>Vibrionaceae</taxon>
        <taxon>Veronia</taxon>
    </lineage>
</organism>